<comment type="caution">
    <text evidence="3">The sequence shown here is derived from an EMBL/GenBank/DDBJ whole genome shotgun (WGS) entry which is preliminary data.</text>
</comment>
<evidence type="ECO:0000256" key="1">
    <source>
        <dbReference type="SAM" id="SignalP"/>
    </source>
</evidence>
<dbReference type="CDD" id="cd02234">
    <property type="entry name" value="cupin_BLR7677-like"/>
    <property type="match status" value="1"/>
</dbReference>
<keyword evidence="1" id="KW-0732">Signal</keyword>
<proteinExistence type="predicted"/>
<feature type="signal peptide" evidence="1">
    <location>
        <begin position="1"/>
        <end position="24"/>
    </location>
</feature>
<dbReference type="Proteomes" id="UP001430193">
    <property type="component" value="Unassembled WGS sequence"/>
</dbReference>
<evidence type="ECO:0000259" key="2">
    <source>
        <dbReference type="Pfam" id="PF07883"/>
    </source>
</evidence>
<dbReference type="InterPro" id="IPR014710">
    <property type="entry name" value="RmlC-like_jellyroll"/>
</dbReference>
<feature type="domain" description="Cupin type-2" evidence="2">
    <location>
        <begin position="47"/>
        <end position="118"/>
    </location>
</feature>
<dbReference type="PANTHER" id="PTHR38599:SF1">
    <property type="entry name" value="CUPIN DOMAIN PROTEIN (AFU_ORTHOLOGUE AFUA_3G13620)"/>
    <property type="match status" value="1"/>
</dbReference>
<name>A0ABS2KD78_9GAMM</name>
<evidence type="ECO:0000313" key="3">
    <source>
        <dbReference type="EMBL" id="MBM7129131.1"/>
    </source>
</evidence>
<dbReference type="Pfam" id="PF07883">
    <property type="entry name" value="Cupin_2"/>
    <property type="match status" value="1"/>
</dbReference>
<evidence type="ECO:0000313" key="4">
    <source>
        <dbReference type="Proteomes" id="UP001430193"/>
    </source>
</evidence>
<reference evidence="3" key="1">
    <citation type="submission" date="2020-10" db="EMBL/GenBank/DDBJ databases">
        <title>Phylogeny of dyella-like bacteria.</title>
        <authorList>
            <person name="Fu J."/>
        </authorList>
    </citation>
    <scope>NUCLEOTIDE SEQUENCE</scope>
    <source>
        <strain evidence="3">DHON07</strain>
    </source>
</reference>
<dbReference type="InterPro" id="IPR013096">
    <property type="entry name" value="Cupin_2"/>
</dbReference>
<gene>
    <name evidence="3" type="ORF">ISS99_06315</name>
</gene>
<sequence>MRRPCHVAAVFAALVFTLIANAYAAEERALLAAPLTQAPGRQLSAVTVTYAPGQSSPAHRHAGDVYAYVLKGHIRSRLAGGALHVYGPGDSWFEPAGTHHLLSGNASQTEPATMLVIFVAAPDAELTTFDQSPPAARTHSR</sequence>
<dbReference type="EMBL" id="JADIKF010000037">
    <property type="protein sequence ID" value="MBM7129131.1"/>
    <property type="molecule type" value="Genomic_DNA"/>
</dbReference>
<feature type="chain" id="PRO_5047486603" evidence="1">
    <location>
        <begin position="25"/>
        <end position="141"/>
    </location>
</feature>
<dbReference type="PANTHER" id="PTHR38599">
    <property type="entry name" value="CUPIN DOMAIN PROTEIN (AFU_ORTHOLOGUE AFUA_3G13620)"/>
    <property type="match status" value="1"/>
</dbReference>
<dbReference type="RefSeq" id="WP_204630758.1">
    <property type="nucleotide sequence ID" value="NZ_BSOC01000004.1"/>
</dbReference>
<accession>A0ABS2KD78</accession>
<keyword evidence="4" id="KW-1185">Reference proteome</keyword>
<dbReference type="SUPFAM" id="SSF51182">
    <property type="entry name" value="RmlC-like cupins"/>
    <property type="match status" value="1"/>
</dbReference>
<dbReference type="Gene3D" id="2.60.120.10">
    <property type="entry name" value="Jelly Rolls"/>
    <property type="match status" value="1"/>
</dbReference>
<protein>
    <submittedName>
        <fullName evidence="3">Cupin domain-containing protein</fullName>
    </submittedName>
</protein>
<dbReference type="InterPro" id="IPR011051">
    <property type="entry name" value="RmlC_Cupin_sf"/>
</dbReference>
<organism evidence="3 4">
    <name type="scientific">Dyella mobilis</name>
    <dbReference type="NCBI Taxonomy" id="1849582"/>
    <lineage>
        <taxon>Bacteria</taxon>
        <taxon>Pseudomonadati</taxon>
        <taxon>Pseudomonadota</taxon>
        <taxon>Gammaproteobacteria</taxon>
        <taxon>Lysobacterales</taxon>
        <taxon>Rhodanobacteraceae</taxon>
        <taxon>Dyella</taxon>
    </lineage>
</organism>